<dbReference type="InterPro" id="IPR035425">
    <property type="entry name" value="CENP-T/H4_C"/>
</dbReference>
<dbReference type="InterPro" id="IPR009072">
    <property type="entry name" value="Histone-fold"/>
</dbReference>
<reference evidence="8" key="1">
    <citation type="submission" date="2025-08" db="UniProtKB">
        <authorList>
            <consortium name="Ensembl"/>
        </authorList>
    </citation>
    <scope>IDENTIFICATION</scope>
</reference>
<feature type="domain" description="CENP-T/Histone H4 histone fold" evidence="7">
    <location>
        <begin position="728"/>
        <end position="816"/>
    </location>
</feature>
<comment type="subcellular location">
    <subcellularLocation>
        <location evidence="2">Chromosome</location>
    </subcellularLocation>
    <subcellularLocation>
        <location evidence="1">Nucleus</location>
    </subcellularLocation>
</comment>
<keyword evidence="4" id="KW-0158">Chromosome</keyword>
<keyword evidence="9" id="KW-1185">Reference proteome</keyword>
<sequence>MDQTEDLSARVLLKHILTTEPPRTPISRSPTRRSSRLGNKDGGAQTPQDLLRRSLRHKLRESITRKSLPPPKRRTASVVQKKMNTPATTSMLFDDGDTPRHMLMNILRTEPVRTPVVHDRAASGEPQPSSTNSSIASKRQSTELSGLDLPDLTISDVISTAKGLSRKRPRRSLNVTAFEKRLRDGEDVEGQNEEASQDNSSLSLSSSTSLSLKTPYVDVHTEKRGLQRRVSNRRKITEEEFGAAVNRRHMGGASSFVQPEQGPSDTAYSEGFTLGLSKLSEPDITTDILHCNTALYAQTDAMTSNYTIVATQDKPTVMASQLQRQMSEMEQSELREEKSMYAFPTEEEAVAEAQGEEYISESQENAGGSTTNGQAQDVAVMSKSKEEEDTAASHTGFRGDTGESEDEENVVEAQTGEEGATDSQADEEEEDDGVDSEPEEDGTTRSQSEEVQPDSRTQEEEKEEDAVESQIEEECAVDAQREEEEKDEDDAVDSQSDEKESAVDSLPEEEEEEEEEEVAEEEVEEDGEEEVEEDGEEEVEEDGEQASEQLDGDLEHISRRAHRSEGGLVVPVTEEEGDLADEPEARLSDGKSKAYTTFDLQNSAEMGSHESGPPHAGTPHSTEFSNHGQRDASEAEKENSFDPPPVTQDIEDNGQMSDESPEEIEDAPSKTPAFVRQKRDLLRPDPLASPSVLKNIQASASDSGGLPAPAPKQVRKRREGPSRKAGGLPKSYLMNIFKHFAKTKVSADVYPVLQEIMDKFFERLADDLETYAIHARRKTIEVEDAELLLRRQGHVSDKVPVEVLIEKYLRMDQRRLLIPIATSGNVVFPKKRR</sequence>
<dbReference type="GO" id="GO:0007059">
    <property type="term" value="P:chromosome segregation"/>
    <property type="evidence" value="ECO:0007669"/>
    <property type="project" value="TreeGrafter"/>
</dbReference>
<evidence type="ECO:0000256" key="1">
    <source>
        <dbReference type="ARBA" id="ARBA00004123"/>
    </source>
</evidence>
<feature type="compositionally biased region" description="Acidic residues" evidence="6">
    <location>
        <begin position="347"/>
        <end position="359"/>
    </location>
</feature>
<accession>A0A3Q3GAD7</accession>
<feature type="region of interest" description="Disordered" evidence="6">
    <location>
        <begin position="347"/>
        <end position="674"/>
    </location>
</feature>
<feature type="region of interest" description="Disordered" evidence="6">
    <location>
        <begin position="183"/>
        <end position="207"/>
    </location>
</feature>
<feature type="compositionally biased region" description="Polar residues" evidence="6">
    <location>
        <begin position="82"/>
        <end position="91"/>
    </location>
</feature>
<dbReference type="Gene3D" id="1.10.20.10">
    <property type="entry name" value="Histone, subunit A"/>
    <property type="match status" value="1"/>
</dbReference>
<dbReference type="InterPro" id="IPR028255">
    <property type="entry name" value="CENP-T"/>
</dbReference>
<dbReference type="GO" id="GO:0051382">
    <property type="term" value="P:kinetochore assembly"/>
    <property type="evidence" value="ECO:0007669"/>
    <property type="project" value="InterPro"/>
</dbReference>
<dbReference type="AlphaFoldDB" id="A0A3Q3GAD7"/>
<comment type="similarity">
    <text evidence="3">Belongs to the CENP-T/CNN1 family.</text>
</comment>
<dbReference type="PANTHER" id="PTHR46904:SF1">
    <property type="entry name" value="CENTROMERE PROTEIN T"/>
    <property type="match status" value="1"/>
</dbReference>
<evidence type="ECO:0000256" key="5">
    <source>
        <dbReference type="ARBA" id="ARBA00023242"/>
    </source>
</evidence>
<feature type="compositionally biased region" description="Acidic residues" evidence="6">
    <location>
        <begin position="506"/>
        <end position="545"/>
    </location>
</feature>
<feature type="compositionally biased region" description="Acidic residues" evidence="6">
    <location>
        <begin position="424"/>
        <end position="441"/>
    </location>
</feature>
<evidence type="ECO:0000256" key="3">
    <source>
        <dbReference type="ARBA" id="ARBA00010137"/>
    </source>
</evidence>
<dbReference type="GeneTree" id="ENSGT00390000003044"/>
<feature type="compositionally biased region" description="Basic and acidic residues" evidence="6">
    <location>
        <begin position="628"/>
        <end position="640"/>
    </location>
</feature>
<feature type="compositionally biased region" description="Acidic residues" evidence="6">
    <location>
        <begin position="460"/>
        <end position="492"/>
    </location>
</feature>
<feature type="compositionally biased region" description="Acidic residues" evidence="6">
    <location>
        <begin position="186"/>
        <end position="196"/>
    </location>
</feature>
<feature type="compositionally biased region" description="Acidic residues" evidence="6">
    <location>
        <begin position="573"/>
        <end position="582"/>
    </location>
</feature>
<reference evidence="8" key="2">
    <citation type="submission" date="2025-09" db="UniProtKB">
        <authorList>
            <consortium name="Ensembl"/>
        </authorList>
    </citation>
    <scope>IDENTIFICATION</scope>
</reference>
<dbReference type="SUPFAM" id="SSF47113">
    <property type="entry name" value="Histone-fold"/>
    <property type="match status" value="1"/>
</dbReference>
<feature type="compositionally biased region" description="Basic and acidic residues" evidence="6">
    <location>
        <begin position="583"/>
        <end position="592"/>
    </location>
</feature>
<protein>
    <recommendedName>
        <fullName evidence="7">CENP-T/Histone H4 histone fold domain-containing protein</fullName>
    </recommendedName>
</protein>
<feature type="region of interest" description="Disordered" evidence="6">
    <location>
        <begin position="697"/>
        <end position="727"/>
    </location>
</feature>
<evidence type="ECO:0000313" key="9">
    <source>
        <dbReference type="Proteomes" id="UP000261660"/>
    </source>
</evidence>
<proteinExistence type="inferred from homology"/>
<keyword evidence="5" id="KW-0539">Nucleus</keyword>
<dbReference type="Proteomes" id="UP000261660">
    <property type="component" value="Unplaced"/>
</dbReference>
<dbReference type="GO" id="GO:0046982">
    <property type="term" value="F:protein heterodimerization activity"/>
    <property type="evidence" value="ECO:0007669"/>
    <property type="project" value="InterPro"/>
</dbReference>
<feature type="compositionally biased region" description="Polar residues" evidence="6">
    <location>
        <begin position="126"/>
        <end position="143"/>
    </location>
</feature>
<dbReference type="GO" id="GO:0000776">
    <property type="term" value="C:kinetochore"/>
    <property type="evidence" value="ECO:0007669"/>
    <property type="project" value="InterPro"/>
</dbReference>
<feature type="compositionally biased region" description="Polar residues" evidence="6">
    <location>
        <begin position="360"/>
        <end position="375"/>
    </location>
</feature>
<dbReference type="Ensembl" id="ENSLBET00000029888.1">
    <property type="protein sequence ID" value="ENSLBEP00000028544.1"/>
    <property type="gene ID" value="ENSLBEG00000021626.1"/>
</dbReference>
<dbReference type="GO" id="GO:0003677">
    <property type="term" value="F:DNA binding"/>
    <property type="evidence" value="ECO:0007669"/>
    <property type="project" value="InterPro"/>
</dbReference>
<dbReference type="GO" id="GO:0005634">
    <property type="term" value="C:nucleus"/>
    <property type="evidence" value="ECO:0007669"/>
    <property type="project" value="UniProtKB-SubCell"/>
</dbReference>
<evidence type="ECO:0000256" key="4">
    <source>
        <dbReference type="ARBA" id="ARBA00022454"/>
    </source>
</evidence>
<dbReference type="Pfam" id="PF15511">
    <property type="entry name" value="CENP-T_C"/>
    <property type="match status" value="1"/>
</dbReference>
<organism evidence="8 9">
    <name type="scientific">Labrus bergylta</name>
    <name type="common">ballan wrasse</name>
    <dbReference type="NCBI Taxonomy" id="56723"/>
    <lineage>
        <taxon>Eukaryota</taxon>
        <taxon>Metazoa</taxon>
        <taxon>Chordata</taxon>
        <taxon>Craniata</taxon>
        <taxon>Vertebrata</taxon>
        <taxon>Euteleostomi</taxon>
        <taxon>Actinopterygii</taxon>
        <taxon>Neopterygii</taxon>
        <taxon>Teleostei</taxon>
        <taxon>Neoteleostei</taxon>
        <taxon>Acanthomorphata</taxon>
        <taxon>Eupercaria</taxon>
        <taxon>Labriformes</taxon>
        <taxon>Labridae</taxon>
        <taxon>Labrus</taxon>
    </lineage>
</organism>
<feature type="compositionally biased region" description="Low complexity" evidence="6">
    <location>
        <begin position="18"/>
        <end position="29"/>
    </location>
</feature>
<feature type="region of interest" description="Disordered" evidence="6">
    <location>
        <begin position="111"/>
        <end position="143"/>
    </location>
</feature>
<dbReference type="GO" id="GO:0000278">
    <property type="term" value="P:mitotic cell cycle"/>
    <property type="evidence" value="ECO:0007669"/>
    <property type="project" value="TreeGrafter"/>
</dbReference>
<evidence type="ECO:0000256" key="2">
    <source>
        <dbReference type="ARBA" id="ARBA00004286"/>
    </source>
</evidence>
<feature type="region of interest" description="Disordered" evidence="6">
    <location>
        <begin position="1"/>
        <end position="96"/>
    </location>
</feature>
<dbReference type="STRING" id="56723.ENSLBEP00000028544"/>
<evidence type="ECO:0000256" key="6">
    <source>
        <dbReference type="SAM" id="MobiDB-lite"/>
    </source>
</evidence>
<dbReference type="InParanoid" id="A0A3Q3GAD7"/>
<evidence type="ECO:0000313" key="8">
    <source>
        <dbReference type="Ensembl" id="ENSLBEP00000028544.1"/>
    </source>
</evidence>
<name>A0A3Q3GAD7_9LABR</name>
<feature type="compositionally biased region" description="Polar residues" evidence="6">
    <location>
        <begin position="594"/>
        <end position="605"/>
    </location>
</feature>
<dbReference type="PANTHER" id="PTHR46904">
    <property type="entry name" value="CENTROMERE PROTEIN T"/>
    <property type="match status" value="1"/>
</dbReference>
<evidence type="ECO:0000259" key="7">
    <source>
        <dbReference type="Pfam" id="PF15511"/>
    </source>
</evidence>
<dbReference type="CDD" id="cd22920">
    <property type="entry name" value="HFD_CENP-T"/>
    <property type="match status" value="1"/>
</dbReference>